<dbReference type="AlphaFoldDB" id="A0A7J8NPB9"/>
<feature type="region of interest" description="Disordered" evidence="1">
    <location>
        <begin position="1"/>
        <end position="30"/>
    </location>
</feature>
<evidence type="ECO:0000256" key="1">
    <source>
        <dbReference type="SAM" id="MobiDB-lite"/>
    </source>
</evidence>
<proteinExistence type="predicted"/>
<name>A0A7J8NPB9_GOSRA</name>
<organism evidence="2 3">
    <name type="scientific">Gossypium raimondii</name>
    <name type="common">Peruvian cotton</name>
    <name type="synonym">Gossypium klotzschianum subsp. raimondii</name>
    <dbReference type="NCBI Taxonomy" id="29730"/>
    <lineage>
        <taxon>Eukaryota</taxon>
        <taxon>Viridiplantae</taxon>
        <taxon>Streptophyta</taxon>
        <taxon>Embryophyta</taxon>
        <taxon>Tracheophyta</taxon>
        <taxon>Spermatophyta</taxon>
        <taxon>Magnoliopsida</taxon>
        <taxon>eudicotyledons</taxon>
        <taxon>Gunneridae</taxon>
        <taxon>Pentapetalae</taxon>
        <taxon>rosids</taxon>
        <taxon>malvids</taxon>
        <taxon>Malvales</taxon>
        <taxon>Malvaceae</taxon>
        <taxon>Malvoideae</taxon>
        <taxon>Gossypium</taxon>
    </lineage>
</organism>
<evidence type="ECO:0000313" key="2">
    <source>
        <dbReference type="EMBL" id="MBA0578723.1"/>
    </source>
</evidence>
<reference evidence="2 3" key="1">
    <citation type="journal article" date="2019" name="Genome Biol. Evol.">
        <title>Insights into the evolution of the New World diploid cottons (Gossypium, subgenus Houzingenia) based on genome sequencing.</title>
        <authorList>
            <person name="Grover C.E."/>
            <person name="Arick M.A. 2nd"/>
            <person name="Thrash A."/>
            <person name="Conover J.L."/>
            <person name="Sanders W.S."/>
            <person name="Peterson D.G."/>
            <person name="Frelichowski J.E."/>
            <person name="Scheffler J.A."/>
            <person name="Scheffler B.E."/>
            <person name="Wendel J.F."/>
        </authorList>
    </citation>
    <scope>NUCLEOTIDE SEQUENCE [LARGE SCALE GENOMIC DNA]</scope>
    <source>
        <strain evidence="2">8</strain>
        <tissue evidence="2">Leaf</tissue>
    </source>
</reference>
<sequence>MAVEMGSSGDNIGMQRGMAVLSLEGGEESE</sequence>
<protein>
    <submittedName>
        <fullName evidence="2">Uncharacterized protein</fullName>
    </submittedName>
</protein>
<dbReference type="Proteomes" id="UP000593578">
    <property type="component" value="Unassembled WGS sequence"/>
</dbReference>
<accession>A0A7J8NPB9</accession>
<comment type="caution">
    <text evidence="2">The sequence shown here is derived from an EMBL/GenBank/DDBJ whole genome shotgun (WGS) entry which is preliminary data.</text>
</comment>
<dbReference type="EMBL" id="JABEZZ010000001">
    <property type="protein sequence ID" value="MBA0578723.1"/>
    <property type="molecule type" value="Genomic_DNA"/>
</dbReference>
<evidence type="ECO:0000313" key="3">
    <source>
        <dbReference type="Proteomes" id="UP000593578"/>
    </source>
</evidence>
<gene>
    <name evidence="2" type="ORF">Gorai_020997</name>
</gene>